<organism evidence="1">
    <name type="scientific">Sigmofec virus UA08Rod_5365</name>
    <dbReference type="NCBI Taxonomy" id="2929422"/>
    <lineage>
        <taxon>Viruses</taxon>
        <taxon>Monodnaviria</taxon>
        <taxon>Sangervirae</taxon>
        <taxon>Phixviricota</taxon>
        <taxon>Malgrandaviricetes</taxon>
        <taxon>Petitvirales</taxon>
        <taxon>Microviridae</taxon>
    </lineage>
</organism>
<dbReference type="EMBL" id="OM869549">
    <property type="protein sequence ID" value="UPW41147.1"/>
    <property type="molecule type" value="Genomic_DNA"/>
</dbReference>
<reference evidence="1" key="1">
    <citation type="submission" date="2022-02" db="EMBL/GenBank/DDBJ databases">
        <title>Towards deciphering the DNA virus diversity associated with rodent species in the families Cricetidae and Heteromyidae.</title>
        <authorList>
            <person name="Lund M."/>
            <person name="Larsen B.B."/>
            <person name="Gryseels S."/>
            <person name="Kraberger S."/>
            <person name="Rowsey D.M."/>
            <person name="Steger L."/>
            <person name="Yule K.M."/>
            <person name="Upham N.S."/>
            <person name="Worobey M."/>
            <person name="Van Doorslaer K."/>
            <person name="Varsani A."/>
        </authorList>
    </citation>
    <scope>NUCLEOTIDE SEQUENCE</scope>
    <source>
        <strain evidence="1">UA08Rod_5365</strain>
    </source>
</reference>
<evidence type="ECO:0000313" key="1">
    <source>
        <dbReference type="EMBL" id="UPW41147.1"/>
    </source>
</evidence>
<name>A0A976N165_9VIRU</name>
<protein>
    <submittedName>
        <fullName evidence="1">Major capsid protein</fullName>
    </submittedName>
</protein>
<dbReference type="Gene3D" id="2.60.169.10">
    <property type="entry name" value="Microviridae F protein"/>
    <property type="match status" value="2"/>
</dbReference>
<dbReference type="InterPro" id="IPR037002">
    <property type="entry name" value="Microviridae_protein_F_sf"/>
</dbReference>
<proteinExistence type="predicted"/>
<accession>A0A976N165</accession>
<dbReference type="GO" id="GO:0005198">
    <property type="term" value="F:structural molecule activity"/>
    <property type="evidence" value="ECO:0007669"/>
    <property type="project" value="InterPro"/>
</dbReference>
<sequence length="685" mass="75688">MLYGRIQKRKRKMGKTVTLGGDRIGSEGKMKEYLHNYHRSSHNIGNIIATDQATGTLVPYFCDIATNGTTYYIDMATKVRTLPTNGPLFGSFKHQLDWYCAPIRLYIGALHNNALGIGLKMKEIKLPKMIVRATQDVSISKDSILAYIGISSPGTRTIANNGQRLFPAIFNLFYWDVYKNYYANKQEKEGVVISGVKTSNLQEVTVYAETNPDTPVSTAESPEFVWNKNATQEQLVGAKIQMIYGSDVDINDAREEKIYLYVGNKPILINLKQENTWSVSKTGPNSAGNVQITFTPRRRGAMPETGDIQAGKVGVETSITGEVKAIRFPLENIDAMREKILATPKSTELIIPIGSNGTEILPYSAINGLINNIPAVNYSQCGLGIKTYLSDRFNNWLSTEWIDGTGNGINEITAIDVSDGKLKVDELILGKKLFNLLNRVAISGGSYNDWQEAVYGMKTIRLAESPIYCGGMSSEIVFDEVVANSGYTDNNGDQALGTLAGRGSDRASKGGKSIKIKINEPSMIMCIGSITPRVFYSQGNKWWNQLDTMDDLHKPGLDKIGFQELITDEFAAKDTDLNGTATALGVVTPKFNSVGKQVAWQEYMTNQNESYGSFAAGGELEWMVPNRKYKFSSTGKVIDATTYIDPVLFNTPFADSKITAKNFWVQVAFDIIARRVMSARQIPNL</sequence>